<name>A0A6J4LUH5_9ACTN</name>
<protein>
    <recommendedName>
        <fullName evidence="2">Low molecular weight protein antigen 6 PH domain-containing protein</fullName>
    </recommendedName>
</protein>
<evidence type="ECO:0000256" key="1">
    <source>
        <dbReference type="SAM" id="Phobius"/>
    </source>
</evidence>
<feature type="domain" description="Low molecular weight protein antigen 6 PH" evidence="2">
    <location>
        <begin position="79"/>
        <end position="148"/>
    </location>
</feature>
<proteinExistence type="predicted"/>
<feature type="transmembrane region" description="Helical" evidence="1">
    <location>
        <begin position="57"/>
        <end position="77"/>
    </location>
</feature>
<keyword evidence="1" id="KW-1133">Transmembrane helix</keyword>
<evidence type="ECO:0000313" key="3">
    <source>
        <dbReference type="EMBL" id="CAA9342241.1"/>
    </source>
</evidence>
<keyword evidence="1" id="KW-0472">Membrane</keyword>
<organism evidence="3">
    <name type="scientific">uncultured Nocardioidaceae bacterium</name>
    <dbReference type="NCBI Taxonomy" id="253824"/>
    <lineage>
        <taxon>Bacteria</taxon>
        <taxon>Bacillati</taxon>
        <taxon>Actinomycetota</taxon>
        <taxon>Actinomycetes</taxon>
        <taxon>Propionibacteriales</taxon>
        <taxon>Nocardioidaceae</taxon>
        <taxon>environmental samples</taxon>
    </lineage>
</organism>
<keyword evidence="1" id="KW-0812">Transmembrane</keyword>
<dbReference type="EMBL" id="CADCUH010000091">
    <property type="protein sequence ID" value="CAA9342241.1"/>
    <property type="molecule type" value="Genomic_DNA"/>
</dbReference>
<feature type="transmembrane region" description="Helical" evidence="1">
    <location>
        <begin position="23"/>
        <end position="45"/>
    </location>
</feature>
<accession>A0A6J4LUH5</accession>
<gene>
    <name evidence="3" type="ORF">AVDCRST_MAG36-1453</name>
</gene>
<dbReference type="AlphaFoldDB" id="A0A6J4LUH5"/>
<dbReference type="InterPro" id="IPR019692">
    <property type="entry name" value="CFP-6_PH"/>
</dbReference>
<evidence type="ECO:0000259" key="2">
    <source>
        <dbReference type="Pfam" id="PF10756"/>
    </source>
</evidence>
<sequence length="161" mass="17378">MPAASEPGPRGVHHELPVRFRPLGVRLVATALTLMLVLLVTVIWLQLPAPVRESFTLLQKLTLLVIALLIGAVFHALSRSRVDADDDGLTVVNGYRSHRYDWGQVLAVTMRSGNPWAVLDLSDGTSQAAMGIQASDGKRAQAQVRRLRALVDARAGTEPGA</sequence>
<dbReference type="Pfam" id="PF10756">
    <property type="entry name" value="bPH_6"/>
    <property type="match status" value="1"/>
</dbReference>
<reference evidence="3" key="1">
    <citation type="submission" date="2020-02" db="EMBL/GenBank/DDBJ databases">
        <authorList>
            <person name="Meier V. D."/>
        </authorList>
    </citation>
    <scope>NUCLEOTIDE SEQUENCE</scope>
    <source>
        <strain evidence="3">AVDCRST_MAG36</strain>
    </source>
</reference>